<feature type="transmembrane region" description="Helical" evidence="8">
    <location>
        <begin position="75"/>
        <end position="96"/>
    </location>
</feature>
<name>A0A7W6A3W3_9CAUL</name>
<dbReference type="Pfam" id="PF02534">
    <property type="entry name" value="T4SS-DNA_transf"/>
    <property type="match status" value="1"/>
</dbReference>
<evidence type="ECO:0000256" key="8">
    <source>
        <dbReference type="SAM" id="Phobius"/>
    </source>
</evidence>
<comment type="subcellular location">
    <subcellularLocation>
        <location evidence="1">Cell membrane</location>
        <topology evidence="1">Multi-pass membrane protein</topology>
    </subcellularLocation>
</comment>
<reference evidence="9 10" key="1">
    <citation type="submission" date="2020-08" db="EMBL/GenBank/DDBJ databases">
        <title>Genomic Encyclopedia of Type Strains, Phase IV (KMG-IV): sequencing the most valuable type-strain genomes for metagenomic binning, comparative biology and taxonomic classification.</title>
        <authorList>
            <person name="Goeker M."/>
        </authorList>
    </citation>
    <scope>NUCLEOTIDE SEQUENCE [LARGE SCALE GENOMIC DNA]</scope>
    <source>
        <strain evidence="9 10">DSM 14878</strain>
    </source>
</reference>
<gene>
    <name evidence="9" type="ORF">GGR11_000751</name>
</gene>
<feature type="compositionally biased region" description="Basic and acidic residues" evidence="7">
    <location>
        <begin position="604"/>
        <end position="628"/>
    </location>
</feature>
<evidence type="ECO:0000256" key="6">
    <source>
        <dbReference type="ARBA" id="ARBA00023136"/>
    </source>
</evidence>
<dbReference type="PANTHER" id="PTHR37937:SF1">
    <property type="entry name" value="CONJUGATIVE TRANSFER: DNA TRANSPORT"/>
    <property type="match status" value="1"/>
</dbReference>
<keyword evidence="5 8" id="KW-1133">Transmembrane helix</keyword>
<dbReference type="PANTHER" id="PTHR37937">
    <property type="entry name" value="CONJUGATIVE TRANSFER: DNA TRANSPORT"/>
    <property type="match status" value="1"/>
</dbReference>
<protein>
    <submittedName>
        <fullName evidence="9">Type IV secretion system protein VirD4</fullName>
    </submittedName>
</protein>
<comment type="similarity">
    <text evidence="2">Belongs to the VirD4/TraG family.</text>
</comment>
<feature type="compositionally biased region" description="Basic and acidic residues" evidence="7">
    <location>
        <begin position="562"/>
        <end position="573"/>
    </location>
</feature>
<feature type="transmembrane region" description="Helical" evidence="8">
    <location>
        <begin position="43"/>
        <end position="63"/>
    </location>
</feature>
<dbReference type="InterPro" id="IPR003688">
    <property type="entry name" value="TraG/VirD4"/>
</dbReference>
<organism evidence="9 10">
    <name type="scientific">Brevundimonas mediterranea</name>
    <dbReference type="NCBI Taxonomy" id="74329"/>
    <lineage>
        <taxon>Bacteria</taxon>
        <taxon>Pseudomonadati</taxon>
        <taxon>Pseudomonadota</taxon>
        <taxon>Alphaproteobacteria</taxon>
        <taxon>Caulobacterales</taxon>
        <taxon>Caulobacteraceae</taxon>
        <taxon>Brevundimonas</taxon>
    </lineage>
</organism>
<evidence type="ECO:0000313" key="9">
    <source>
        <dbReference type="EMBL" id="MBB3871237.1"/>
    </source>
</evidence>
<dbReference type="AlphaFoldDB" id="A0A7W6A3W3"/>
<dbReference type="Gene3D" id="3.40.50.300">
    <property type="entry name" value="P-loop containing nucleotide triphosphate hydrolases"/>
    <property type="match status" value="1"/>
</dbReference>
<dbReference type="RefSeq" id="WP_183195465.1">
    <property type="nucleotide sequence ID" value="NZ_JACIDA010000001.1"/>
</dbReference>
<sequence>MSGTRVLWGQITAIFIIVLMTTWSATQWTAWRLGFQPQLGTPWFEMAGAPFYYPPAFFWWWYAYDAYAPSVFIEGAFIAASGGFIAIVVAIVMSIIRAREARNVATYGSARWASDEEIRAAGLLGPDGVVLGRHEADYLRHDGPEHVLCFAPTRSGKGVGLVVPTLLTWPGSAIVHDIKGENWGLTAGFRARFGRVLKFDPTDPLSAPYNPLLEVRRGDKEVRDVQNIADILVDPEGALDRRNHWEKTSHSLLVGAILHVLYAELDKTLAGVANFLSDPKRPVEATLRAMMTTAHLGEAGVHPVVASAARELLNKSDNERSGVLSTAMSFLGLYRDPVVAKVTDRCDWRIADLVTERNPVSLYLVVPPSDINRTKPLIRLILNQVGRRLTEELNAKGRRHRLLLMLDEFPALGRLDFFESALAFMAGYRIKSFLIAQSLNQIEKAYGANNSVLDNCHVRVAFATNDERTAKRVSDTLGTATELRDSTNYAGHRLSPWLGHLMVSRQETARPLLTPGEVMQLPPADELLLVSGIHPIRAKKARYYEDRRLMERILPPPQLTAQDRKTPKTTTDDWRDLPVLTAAAAARQAANGDPVDGDPANAGIRREPELPEHEEIVPEQRVPDREFDVLDDEPDIDAAKARALRQNLRSVARSATMDPTDGIEL</sequence>
<evidence type="ECO:0000256" key="3">
    <source>
        <dbReference type="ARBA" id="ARBA00022475"/>
    </source>
</evidence>
<dbReference type="EMBL" id="JACIDA010000001">
    <property type="protein sequence ID" value="MBB3871237.1"/>
    <property type="molecule type" value="Genomic_DNA"/>
</dbReference>
<evidence type="ECO:0000313" key="10">
    <source>
        <dbReference type="Proteomes" id="UP000532936"/>
    </source>
</evidence>
<dbReference type="GO" id="GO:0005886">
    <property type="term" value="C:plasma membrane"/>
    <property type="evidence" value="ECO:0007669"/>
    <property type="project" value="UniProtKB-SubCell"/>
</dbReference>
<feature type="region of interest" description="Disordered" evidence="7">
    <location>
        <begin position="554"/>
        <end position="573"/>
    </location>
</feature>
<dbReference type="SUPFAM" id="SSF52540">
    <property type="entry name" value="P-loop containing nucleoside triphosphate hydrolases"/>
    <property type="match status" value="1"/>
</dbReference>
<evidence type="ECO:0000256" key="2">
    <source>
        <dbReference type="ARBA" id="ARBA00008806"/>
    </source>
</evidence>
<evidence type="ECO:0000256" key="5">
    <source>
        <dbReference type="ARBA" id="ARBA00022989"/>
    </source>
</evidence>
<proteinExistence type="inferred from homology"/>
<evidence type="ECO:0000256" key="4">
    <source>
        <dbReference type="ARBA" id="ARBA00022692"/>
    </source>
</evidence>
<keyword evidence="6 8" id="KW-0472">Membrane</keyword>
<keyword evidence="3" id="KW-1003">Cell membrane</keyword>
<keyword evidence="4 8" id="KW-0812">Transmembrane</keyword>
<feature type="transmembrane region" description="Helical" evidence="8">
    <location>
        <begin position="6"/>
        <end position="31"/>
    </location>
</feature>
<dbReference type="Proteomes" id="UP000532936">
    <property type="component" value="Unassembled WGS sequence"/>
</dbReference>
<feature type="region of interest" description="Disordered" evidence="7">
    <location>
        <begin position="586"/>
        <end position="632"/>
    </location>
</feature>
<dbReference type="InterPro" id="IPR051539">
    <property type="entry name" value="T4SS-coupling_protein"/>
</dbReference>
<evidence type="ECO:0000256" key="1">
    <source>
        <dbReference type="ARBA" id="ARBA00004651"/>
    </source>
</evidence>
<accession>A0A7W6A3W3</accession>
<dbReference type="CDD" id="cd01127">
    <property type="entry name" value="TrwB_TraG_TraD_VirD4"/>
    <property type="match status" value="1"/>
</dbReference>
<dbReference type="NCBIfam" id="NF010450">
    <property type="entry name" value="PRK13876.1"/>
    <property type="match status" value="1"/>
</dbReference>
<comment type="caution">
    <text evidence="9">The sequence shown here is derived from an EMBL/GenBank/DDBJ whole genome shotgun (WGS) entry which is preliminary data.</text>
</comment>
<dbReference type="InterPro" id="IPR027417">
    <property type="entry name" value="P-loop_NTPase"/>
</dbReference>
<evidence type="ECO:0000256" key="7">
    <source>
        <dbReference type="SAM" id="MobiDB-lite"/>
    </source>
</evidence>